<reference evidence="8 9" key="1">
    <citation type="submission" date="2016-10" db="EMBL/GenBank/DDBJ databases">
        <authorList>
            <person name="de Groot N.N."/>
        </authorList>
    </citation>
    <scope>NUCLEOTIDE SEQUENCE [LARGE SCALE GENOMIC DNA]</scope>
    <source>
        <strain evidence="8 9">DSM 20117</strain>
    </source>
</reference>
<keyword evidence="5 6" id="KW-0472">Membrane</keyword>
<proteinExistence type="inferred from homology"/>
<keyword evidence="9" id="KW-1185">Reference proteome</keyword>
<feature type="transmembrane region" description="Helical" evidence="6">
    <location>
        <begin position="176"/>
        <end position="198"/>
    </location>
</feature>
<evidence type="ECO:0000256" key="4">
    <source>
        <dbReference type="ARBA" id="ARBA00022989"/>
    </source>
</evidence>
<feature type="domain" description="EamA" evidence="7">
    <location>
        <begin position="146"/>
        <end position="275"/>
    </location>
</feature>
<dbReference type="OrthoDB" id="9815120at2"/>
<name>A0A1H1DMU7_9MICC</name>
<dbReference type="AlphaFoldDB" id="A0A1H1DMU7"/>
<dbReference type="KEGG" id="acry:AC20117_04850"/>
<evidence type="ECO:0000256" key="3">
    <source>
        <dbReference type="ARBA" id="ARBA00022692"/>
    </source>
</evidence>
<feature type="transmembrane region" description="Helical" evidence="6">
    <location>
        <begin position="39"/>
        <end position="60"/>
    </location>
</feature>
<dbReference type="STRING" id="37928.SAMN04489742_2515"/>
<evidence type="ECO:0000256" key="6">
    <source>
        <dbReference type="SAM" id="Phobius"/>
    </source>
</evidence>
<keyword evidence="4 6" id="KW-1133">Transmembrane helix</keyword>
<evidence type="ECO:0000259" key="7">
    <source>
        <dbReference type="Pfam" id="PF00892"/>
    </source>
</evidence>
<evidence type="ECO:0000256" key="5">
    <source>
        <dbReference type="ARBA" id="ARBA00023136"/>
    </source>
</evidence>
<dbReference type="InterPro" id="IPR000620">
    <property type="entry name" value="EamA_dom"/>
</dbReference>
<dbReference type="EMBL" id="FNKH01000002">
    <property type="protein sequence ID" value="SDQ77589.1"/>
    <property type="molecule type" value="Genomic_DNA"/>
</dbReference>
<dbReference type="Pfam" id="PF00892">
    <property type="entry name" value="EamA"/>
    <property type="match status" value="1"/>
</dbReference>
<comment type="subcellular location">
    <subcellularLocation>
        <location evidence="1">Membrane</location>
        <topology evidence="1">Multi-pass membrane protein</topology>
    </subcellularLocation>
</comment>
<dbReference type="PANTHER" id="PTHR32322">
    <property type="entry name" value="INNER MEMBRANE TRANSPORTER"/>
    <property type="match status" value="1"/>
</dbReference>
<dbReference type="Proteomes" id="UP000181917">
    <property type="component" value="Unassembled WGS sequence"/>
</dbReference>
<dbReference type="InterPro" id="IPR037185">
    <property type="entry name" value="EmrE-like"/>
</dbReference>
<feature type="transmembrane region" description="Helical" evidence="6">
    <location>
        <begin position="204"/>
        <end position="224"/>
    </location>
</feature>
<feature type="transmembrane region" description="Helical" evidence="6">
    <location>
        <begin position="122"/>
        <end position="139"/>
    </location>
</feature>
<feature type="transmembrane region" description="Helical" evidence="6">
    <location>
        <begin position="145"/>
        <end position="164"/>
    </location>
</feature>
<organism evidence="8 9">
    <name type="scientific">Crystallibacter crystallopoietes</name>
    <dbReference type="NCBI Taxonomy" id="37928"/>
    <lineage>
        <taxon>Bacteria</taxon>
        <taxon>Bacillati</taxon>
        <taxon>Actinomycetota</taxon>
        <taxon>Actinomycetes</taxon>
        <taxon>Micrococcales</taxon>
        <taxon>Micrococcaceae</taxon>
        <taxon>Crystallibacter</taxon>
    </lineage>
</organism>
<evidence type="ECO:0000256" key="2">
    <source>
        <dbReference type="ARBA" id="ARBA00007362"/>
    </source>
</evidence>
<gene>
    <name evidence="8" type="ORF">SAMN04489742_2515</name>
</gene>
<accession>A0A1H1DMU7</accession>
<evidence type="ECO:0000256" key="1">
    <source>
        <dbReference type="ARBA" id="ARBA00004141"/>
    </source>
</evidence>
<dbReference type="PANTHER" id="PTHR32322:SF2">
    <property type="entry name" value="EAMA DOMAIN-CONTAINING PROTEIN"/>
    <property type="match status" value="1"/>
</dbReference>
<comment type="similarity">
    <text evidence="2">Belongs to the EamA transporter family.</text>
</comment>
<feature type="transmembrane region" description="Helical" evidence="6">
    <location>
        <begin position="72"/>
        <end position="90"/>
    </location>
</feature>
<feature type="transmembrane region" description="Helical" evidence="6">
    <location>
        <begin position="236"/>
        <end position="259"/>
    </location>
</feature>
<protein>
    <submittedName>
        <fullName evidence="8">Inner membrane transporter RhtA</fullName>
    </submittedName>
</protein>
<dbReference type="GO" id="GO:0016020">
    <property type="term" value="C:membrane"/>
    <property type="evidence" value="ECO:0007669"/>
    <property type="project" value="UniProtKB-SubCell"/>
</dbReference>
<dbReference type="RefSeq" id="WP_074700741.1">
    <property type="nucleotide sequence ID" value="NZ_CP018863.1"/>
</dbReference>
<keyword evidence="3 6" id="KW-0812">Transmembrane</keyword>
<evidence type="ECO:0000313" key="8">
    <source>
        <dbReference type="EMBL" id="SDQ77589.1"/>
    </source>
</evidence>
<feature type="transmembrane region" description="Helical" evidence="6">
    <location>
        <begin position="96"/>
        <end position="115"/>
    </location>
</feature>
<feature type="transmembrane region" description="Helical" evidence="6">
    <location>
        <begin position="265"/>
        <end position="283"/>
    </location>
</feature>
<sequence length="302" mass="31285">MKANGSTKKRGWAGVLTLLGSTLSNQTGAAVASLGFPLIGPVGVVAVRQFVAAALLLPIVRPRLRSFTRHQWWPVLLLALVFATMNLSLYSAVERIGLGLAVTLEFLGPLAVALFSSRKVGTAVAGLFAGAGVVIIAWPEPSTDYLGIGLALVAACSWASYILLNRSIGHRIPGIEGTAAATGVSALLFVPVGIILFLNYPPSFFAIACAATAGVMASAVPYVADLIALRHISTHVFGLLMSVNPVFAAVIGMLMLGQVFGATEWLGTMLIVCANVSVLLLGGPDKDDPAPAQASTGIRIRA</sequence>
<evidence type="ECO:0000313" key="9">
    <source>
        <dbReference type="Proteomes" id="UP000181917"/>
    </source>
</evidence>
<dbReference type="InterPro" id="IPR050638">
    <property type="entry name" value="AA-Vitamin_Transporters"/>
</dbReference>
<dbReference type="SUPFAM" id="SSF103481">
    <property type="entry name" value="Multidrug resistance efflux transporter EmrE"/>
    <property type="match status" value="2"/>
</dbReference>